<dbReference type="OrthoDB" id="2496273at2759"/>
<dbReference type="Pfam" id="PF24681">
    <property type="entry name" value="Kelch_KLHDC2_KLHL20_DRC7"/>
    <property type="match status" value="1"/>
</dbReference>
<evidence type="ECO:0000256" key="2">
    <source>
        <dbReference type="ARBA" id="ARBA00022737"/>
    </source>
</evidence>
<feature type="compositionally biased region" description="Polar residues" evidence="3">
    <location>
        <begin position="26"/>
        <end position="37"/>
    </location>
</feature>
<feature type="region of interest" description="Disordered" evidence="3">
    <location>
        <begin position="1"/>
        <end position="37"/>
    </location>
</feature>
<dbReference type="Gene3D" id="2.120.10.80">
    <property type="entry name" value="Kelch-type beta propeller"/>
    <property type="match status" value="2"/>
</dbReference>
<keyword evidence="1" id="KW-0880">Kelch repeat</keyword>
<accession>A0A5B0QVN3</accession>
<dbReference type="PANTHER" id="PTHR46376">
    <property type="entry name" value="LEUCINE-ZIPPER-LIKE TRANSCRIPTIONAL REGULATOR 1"/>
    <property type="match status" value="1"/>
</dbReference>
<dbReference type="GO" id="GO:0005794">
    <property type="term" value="C:Golgi apparatus"/>
    <property type="evidence" value="ECO:0007669"/>
    <property type="project" value="TreeGrafter"/>
</dbReference>
<protein>
    <submittedName>
        <fullName evidence="5">Leucine-zipper-like transcriptional regulator 1</fullName>
    </submittedName>
</protein>
<feature type="compositionally biased region" description="Polar residues" evidence="3">
    <location>
        <begin position="7"/>
        <end position="19"/>
    </location>
</feature>
<dbReference type="InterPro" id="IPR046798">
    <property type="entry name" value="2OG-FeII_Oxy_6"/>
</dbReference>
<evidence type="ECO:0000313" key="5">
    <source>
        <dbReference type="EMBL" id="KAA1117357.1"/>
    </source>
</evidence>
<gene>
    <name evidence="5" type="primary">LZTR1_6</name>
    <name evidence="5" type="ORF">PGT21_004577</name>
</gene>
<dbReference type="EMBL" id="VSWC01000002">
    <property type="protein sequence ID" value="KAA1117357.1"/>
    <property type="molecule type" value="Genomic_DNA"/>
</dbReference>
<feature type="domain" description="Tet-like 2OG-Fe(II) oxygenase" evidence="4">
    <location>
        <begin position="541"/>
        <end position="753"/>
    </location>
</feature>
<dbReference type="SUPFAM" id="SSF117281">
    <property type="entry name" value="Kelch motif"/>
    <property type="match status" value="1"/>
</dbReference>
<sequence>MKRTHTGTDSLGASATQTVDPKVHSSDQTNNPRNNHNVASTIQDTYNEIAPSVACQDPLEPLPINETMTEHNHVGQYYSNIDWTHHQLMYTFVTRHRIVKAFNQLQPPFPRTGASSAILRSLINPPTMFFFGGSSIQNQHNDLYRFTFDPNDSKPSLTAGIVNTRGQAPAPRSHAILSATDGHLFLWGGQTNSNVLDHHLYRLSLSTNYWNHYIISGPSPALLFGSSSTIFEGFLYVYAGHDVNRSVQGDMWRIELDSLPSVPSWELISSSKDQICPPARTSHSAVVSSNSWIIFGGTDGVDVFNDLWEYRFREKKWRQVSANGSVPPPRKDHLVTQVKDHMYVFGGHDVSDHKIFDFFALDLINHVWHRLSSNGLEQVDPCGKSVVAWDETIYVFGGLLSNNSRFYHTLNSIFAWNQQLQQQNYISTSAMESLSSVEDYPTNEPPPGKRIRPQKQAKRWDRAREKREQPVCTPGQHQNIYHHSVPPSRQHDPCPTELVTSQRTIKEQYVSISHGVCIVAPNDLPPFCMAAWYPFETMAANEKKGWEQFVLHLLSRIDYVAQVNTNGPQQDGTMWADGWRKCSKNTEHFGRFCCVESLRKQMKLLNFDPDDQKARLLQAGEWISSHLKDFAPVVHDNYHQLLTINQYPSMNHTEYGQPYTTSDFASFLTFTMFDFHNLPHNDNDVNDWTLVGWIPIFNPKKSDNPQILADQDFDMIGGQFSFRDFQICLDLTKTLGVTLCVFRSKDFRHQTLPGASPSGKYTRIGFSCQINQSMASAVTAYLQGNYEKKLNIGGLQNQVDNANAPKKKKKT</sequence>
<dbReference type="PANTHER" id="PTHR46376:SF1">
    <property type="entry name" value="LEUCINE-ZIPPER-LIKE TRANSCRIPTIONAL REGULATOR 1"/>
    <property type="match status" value="1"/>
</dbReference>
<evidence type="ECO:0000256" key="3">
    <source>
        <dbReference type="SAM" id="MobiDB-lite"/>
    </source>
</evidence>
<evidence type="ECO:0000256" key="1">
    <source>
        <dbReference type="ARBA" id="ARBA00022441"/>
    </source>
</evidence>
<proteinExistence type="predicted"/>
<dbReference type="Pfam" id="PF20515">
    <property type="entry name" value="2OG-FeII_Oxy_6"/>
    <property type="match status" value="1"/>
</dbReference>
<dbReference type="AlphaFoldDB" id="A0A5B0QVN3"/>
<evidence type="ECO:0000313" key="6">
    <source>
        <dbReference type="Proteomes" id="UP000324748"/>
    </source>
</evidence>
<name>A0A5B0QVN3_PUCGR</name>
<dbReference type="Proteomes" id="UP000324748">
    <property type="component" value="Unassembled WGS sequence"/>
</dbReference>
<reference evidence="5 6" key="1">
    <citation type="submission" date="2019-05" db="EMBL/GenBank/DDBJ databases">
        <title>Emergence of the Ug99 lineage of the wheat stem rust pathogen through somatic hybridization.</title>
        <authorList>
            <person name="Li F."/>
            <person name="Upadhyaya N.M."/>
            <person name="Sperschneider J."/>
            <person name="Matny O."/>
            <person name="Nguyen-Phuc H."/>
            <person name="Mago R."/>
            <person name="Raley C."/>
            <person name="Miller M.E."/>
            <person name="Silverstein K.A.T."/>
            <person name="Henningsen E."/>
            <person name="Hirsch C.D."/>
            <person name="Visser B."/>
            <person name="Pretorius Z.A."/>
            <person name="Steffenson B.J."/>
            <person name="Schwessinger B."/>
            <person name="Dodds P.N."/>
            <person name="Figueroa M."/>
        </authorList>
    </citation>
    <scope>NUCLEOTIDE SEQUENCE [LARGE SCALE GENOMIC DNA]</scope>
    <source>
        <strain evidence="5">21-0</strain>
    </source>
</reference>
<organism evidence="5 6">
    <name type="scientific">Puccinia graminis f. sp. tritici</name>
    <dbReference type="NCBI Taxonomy" id="56615"/>
    <lineage>
        <taxon>Eukaryota</taxon>
        <taxon>Fungi</taxon>
        <taxon>Dikarya</taxon>
        <taxon>Basidiomycota</taxon>
        <taxon>Pucciniomycotina</taxon>
        <taxon>Pucciniomycetes</taxon>
        <taxon>Pucciniales</taxon>
        <taxon>Pucciniaceae</taxon>
        <taxon>Puccinia</taxon>
    </lineage>
</organism>
<comment type="caution">
    <text evidence="5">The sequence shown here is derived from an EMBL/GenBank/DDBJ whole genome shotgun (WGS) entry which is preliminary data.</text>
</comment>
<keyword evidence="6" id="KW-1185">Reference proteome</keyword>
<dbReference type="InterPro" id="IPR015915">
    <property type="entry name" value="Kelch-typ_b-propeller"/>
</dbReference>
<feature type="region of interest" description="Disordered" evidence="3">
    <location>
        <begin position="436"/>
        <end position="495"/>
    </location>
</feature>
<evidence type="ECO:0000259" key="4">
    <source>
        <dbReference type="Pfam" id="PF20515"/>
    </source>
</evidence>
<keyword evidence="2" id="KW-0677">Repeat</keyword>
<feature type="compositionally biased region" description="Basic and acidic residues" evidence="3">
    <location>
        <begin position="458"/>
        <end position="469"/>
    </location>
</feature>
<dbReference type="InterPro" id="IPR051568">
    <property type="entry name" value="LZTR1/Attractin"/>
</dbReference>